<name>A0ABQ9G1S7_9NEOP</name>
<dbReference type="Proteomes" id="UP001159363">
    <property type="component" value="Unassembled WGS sequence"/>
</dbReference>
<dbReference type="Pfam" id="PF02958">
    <property type="entry name" value="EcKL"/>
    <property type="match status" value="1"/>
</dbReference>
<proteinExistence type="predicted"/>
<dbReference type="SUPFAM" id="SSF56112">
    <property type="entry name" value="Protein kinase-like (PK-like)"/>
    <property type="match status" value="1"/>
</dbReference>
<evidence type="ECO:0000313" key="3">
    <source>
        <dbReference type="Proteomes" id="UP001159363"/>
    </source>
</evidence>
<evidence type="ECO:0000259" key="1">
    <source>
        <dbReference type="SMART" id="SM00587"/>
    </source>
</evidence>
<dbReference type="SMART" id="SM00587">
    <property type="entry name" value="CHK"/>
    <property type="match status" value="1"/>
</dbReference>
<evidence type="ECO:0000313" key="2">
    <source>
        <dbReference type="EMBL" id="KAJ8865466.1"/>
    </source>
</evidence>
<feature type="domain" description="CHK kinase-like" evidence="1">
    <location>
        <begin position="133"/>
        <end position="328"/>
    </location>
</feature>
<dbReference type="PANTHER" id="PTHR11012:SF56">
    <property type="entry name" value="CHK KINASE-LIKE DOMAIN-CONTAINING PROTEIN-RELATED"/>
    <property type="match status" value="1"/>
</dbReference>
<comment type="caution">
    <text evidence="2">The sequence shown here is derived from an EMBL/GenBank/DDBJ whole genome shotgun (WGS) entry which is preliminary data.</text>
</comment>
<dbReference type="EMBL" id="JARBHB010000782">
    <property type="protein sequence ID" value="KAJ8865466.1"/>
    <property type="molecule type" value="Genomic_DNA"/>
</dbReference>
<dbReference type="InterPro" id="IPR015897">
    <property type="entry name" value="CHK_kinase-like"/>
</dbReference>
<keyword evidence="3" id="KW-1185">Reference proteome</keyword>
<accession>A0ABQ9G1S7</accession>
<dbReference type="InterPro" id="IPR011009">
    <property type="entry name" value="Kinase-like_dom_sf"/>
</dbReference>
<protein>
    <recommendedName>
        <fullName evidence="1">CHK kinase-like domain-containing protein</fullName>
    </recommendedName>
</protein>
<sequence length="398" mass="45339">MNMASGVEITTELMGQIMREVEKDNSIVVLPCLQVHELNEDLHGGSCISRVTVTYTRHGDTSQHTLPVIVKVQPNISLLADIAHHSSVFPREIHMFDEILPRMSALLSKALPGRHSELSAQVYYTRKTPSYLIAIEDLSPKGFKAAKRKDGLDLKHCLLALKELARFHAASVMIHRDDKRLFTVFDKYIFLEPGLNEFTNKVYGRLIPIICQAIESWPEFGRSWADGVQHRYKMLIEDLKHVWKRDDNGFNVLNHGDFGVHNVMYRYSESSGEVEDIMFVDFQGCSYNSPVLDLIQFIFGSANIDVKANHIDTLLKEYHVELMATLEALGAPQHQTITLSHLISEFDSKMIYGFFYTVCFVPILSIDASTIPGFNIQDFFSINEMEFIIFGQLLQIHI</sequence>
<dbReference type="Gene3D" id="3.90.1200.10">
    <property type="match status" value="1"/>
</dbReference>
<dbReference type="PANTHER" id="PTHR11012">
    <property type="entry name" value="PROTEIN KINASE-LIKE DOMAIN-CONTAINING"/>
    <property type="match status" value="1"/>
</dbReference>
<organism evidence="2 3">
    <name type="scientific">Dryococelus australis</name>
    <dbReference type="NCBI Taxonomy" id="614101"/>
    <lineage>
        <taxon>Eukaryota</taxon>
        <taxon>Metazoa</taxon>
        <taxon>Ecdysozoa</taxon>
        <taxon>Arthropoda</taxon>
        <taxon>Hexapoda</taxon>
        <taxon>Insecta</taxon>
        <taxon>Pterygota</taxon>
        <taxon>Neoptera</taxon>
        <taxon>Polyneoptera</taxon>
        <taxon>Phasmatodea</taxon>
        <taxon>Verophasmatodea</taxon>
        <taxon>Anareolatae</taxon>
        <taxon>Phasmatidae</taxon>
        <taxon>Eurycanthinae</taxon>
        <taxon>Dryococelus</taxon>
    </lineage>
</organism>
<reference evidence="2 3" key="1">
    <citation type="submission" date="2023-02" db="EMBL/GenBank/DDBJ databases">
        <title>LHISI_Scaffold_Assembly.</title>
        <authorList>
            <person name="Stuart O.P."/>
            <person name="Cleave R."/>
            <person name="Magrath M.J.L."/>
            <person name="Mikheyev A.S."/>
        </authorList>
    </citation>
    <scope>NUCLEOTIDE SEQUENCE [LARGE SCALE GENOMIC DNA]</scope>
    <source>
        <strain evidence="2">Daus_M_001</strain>
        <tissue evidence="2">Leg muscle</tissue>
    </source>
</reference>
<gene>
    <name evidence="2" type="ORF">PR048_033790</name>
</gene>
<dbReference type="InterPro" id="IPR004119">
    <property type="entry name" value="EcKL"/>
</dbReference>